<keyword evidence="3 7" id="KW-0645">Protease</keyword>
<dbReference type="PROSITE" id="PS00135">
    <property type="entry name" value="TRYPSIN_SER"/>
    <property type="match status" value="1"/>
</dbReference>
<dbReference type="GO" id="GO:0016485">
    <property type="term" value="P:protein processing"/>
    <property type="evidence" value="ECO:0007669"/>
    <property type="project" value="UniProtKB-ARBA"/>
</dbReference>
<dbReference type="SUPFAM" id="SSF50494">
    <property type="entry name" value="Trypsin-like serine proteases"/>
    <property type="match status" value="1"/>
</dbReference>
<dbReference type="SMART" id="SM00020">
    <property type="entry name" value="Tryp_SPc"/>
    <property type="match status" value="1"/>
</dbReference>
<dbReference type="GO" id="GO:0004252">
    <property type="term" value="F:serine-type endopeptidase activity"/>
    <property type="evidence" value="ECO:0007669"/>
    <property type="project" value="InterPro"/>
</dbReference>
<dbReference type="EnsemblMetazoa" id="XM_014396153.2">
    <property type="protein sequence ID" value="XP_014251639.1"/>
    <property type="gene ID" value="LOC106667899"/>
</dbReference>
<keyword evidence="4 7" id="KW-0378">Hydrolase</keyword>
<dbReference type="Proteomes" id="UP000494040">
    <property type="component" value="Unassembled WGS sequence"/>
</dbReference>
<dbReference type="InterPro" id="IPR009003">
    <property type="entry name" value="Peptidase_S1_PA"/>
</dbReference>
<dbReference type="InterPro" id="IPR043504">
    <property type="entry name" value="Peptidase_S1_PA_chymotrypsin"/>
</dbReference>
<evidence type="ECO:0000256" key="7">
    <source>
        <dbReference type="RuleBase" id="RU363034"/>
    </source>
</evidence>
<dbReference type="InterPro" id="IPR001254">
    <property type="entry name" value="Trypsin_dom"/>
</dbReference>
<dbReference type="KEGG" id="clec:106667899"/>
<dbReference type="InterPro" id="IPR001314">
    <property type="entry name" value="Peptidase_S1A"/>
</dbReference>
<dbReference type="OrthoDB" id="6339452at2759"/>
<dbReference type="GO" id="GO:0005576">
    <property type="term" value="C:extracellular region"/>
    <property type="evidence" value="ECO:0007669"/>
    <property type="project" value="UniProtKB-SubCell"/>
</dbReference>
<keyword evidence="2" id="KW-0964">Secreted</keyword>
<evidence type="ECO:0000256" key="2">
    <source>
        <dbReference type="ARBA" id="ARBA00022525"/>
    </source>
</evidence>
<dbReference type="PANTHER" id="PTHR24260">
    <property type="match status" value="1"/>
</dbReference>
<dbReference type="OMA" id="SGRICCK"/>
<sequence>MKSVSLLTLLIKFVVGEDFPPLDCIDAYRTLRCVWPQNCLEHQIIAEKGCPSGRICCKKYKSNIYLPLREVPKFFTQKPFNRPSPYSREIAAQPSIPTKKPITQKPIAKDPTNDDILVFPDDDYSAYNEDIKKPKIDEQIERYFVFNTNRMMTTKAIPSKSKEKDTKKIEVSDQTTVYNGKSSYYCQKYTQLAKNLTKELPHFPWPIKADEKDICPPRFQPLVVGGSRAYIRNYPHMVAVGFDKNDFIDYLCGGSLISEDFVLTAAHCTNTRWGPPIVAYFGSAELYSDNGIEAPIADVIPHPDYKPTSCYHDIALLKISTKLTMTIKLMPACLPAPNLKNQFIGRLAIATGWGKTGFGRESSMDLLKVALEILDNDKCNEYYKSDAKTERLQHGITPTMMCAAGPESSYGDTCQGDSGGPLQLYTNRGECLMKIIGVTSFGKSCGMGTPGVYTKVSSYVHWIENIVWL</sequence>
<accession>A0A8I6RUD5</accession>
<evidence type="ECO:0000256" key="4">
    <source>
        <dbReference type="ARBA" id="ARBA00022801"/>
    </source>
</evidence>
<feature type="domain" description="Peptidase S1" evidence="9">
    <location>
        <begin position="223"/>
        <end position="468"/>
    </location>
</feature>
<feature type="signal peptide" evidence="8">
    <location>
        <begin position="1"/>
        <end position="16"/>
    </location>
</feature>
<dbReference type="PANTHER" id="PTHR24260:SF147">
    <property type="entry name" value="EG:BACR7A4.3 PROTEIN-RELATED"/>
    <property type="match status" value="1"/>
</dbReference>
<evidence type="ECO:0000256" key="1">
    <source>
        <dbReference type="ARBA" id="ARBA00004613"/>
    </source>
</evidence>
<proteinExistence type="predicted"/>
<reference evidence="10" key="1">
    <citation type="submission" date="2022-01" db="UniProtKB">
        <authorList>
            <consortium name="EnsemblMetazoa"/>
        </authorList>
    </citation>
    <scope>IDENTIFICATION</scope>
</reference>
<dbReference type="GeneID" id="106667899"/>
<organism evidence="10 11">
    <name type="scientific">Cimex lectularius</name>
    <name type="common">Bed bug</name>
    <name type="synonym">Acanthia lectularia</name>
    <dbReference type="NCBI Taxonomy" id="79782"/>
    <lineage>
        <taxon>Eukaryota</taxon>
        <taxon>Metazoa</taxon>
        <taxon>Ecdysozoa</taxon>
        <taxon>Arthropoda</taxon>
        <taxon>Hexapoda</taxon>
        <taxon>Insecta</taxon>
        <taxon>Pterygota</taxon>
        <taxon>Neoptera</taxon>
        <taxon>Paraneoptera</taxon>
        <taxon>Hemiptera</taxon>
        <taxon>Heteroptera</taxon>
        <taxon>Panheteroptera</taxon>
        <taxon>Cimicomorpha</taxon>
        <taxon>Cimicidae</taxon>
        <taxon>Cimex</taxon>
    </lineage>
</organism>
<evidence type="ECO:0000313" key="10">
    <source>
        <dbReference type="EnsemblMetazoa" id="XP_014251639.1"/>
    </source>
</evidence>
<keyword evidence="5 7" id="KW-0720">Serine protease</keyword>
<dbReference type="InterPro" id="IPR051333">
    <property type="entry name" value="CLIP_Serine_Protease"/>
</dbReference>
<dbReference type="RefSeq" id="XP_014251639.1">
    <property type="nucleotide sequence ID" value="XM_014396153.2"/>
</dbReference>
<evidence type="ECO:0000259" key="9">
    <source>
        <dbReference type="PROSITE" id="PS50240"/>
    </source>
</evidence>
<name>A0A8I6RUD5_CIMLE</name>
<evidence type="ECO:0000256" key="8">
    <source>
        <dbReference type="SAM" id="SignalP"/>
    </source>
</evidence>
<comment type="subcellular location">
    <subcellularLocation>
        <location evidence="1">Secreted</location>
    </subcellularLocation>
</comment>
<dbReference type="PROSITE" id="PS50240">
    <property type="entry name" value="TRYPSIN_DOM"/>
    <property type="match status" value="1"/>
</dbReference>
<dbReference type="AlphaFoldDB" id="A0A8I6RUD5"/>
<keyword evidence="6" id="KW-1015">Disulfide bond</keyword>
<dbReference type="InterPro" id="IPR033116">
    <property type="entry name" value="TRYPSIN_SER"/>
</dbReference>
<dbReference type="PROSITE" id="PS00134">
    <property type="entry name" value="TRYPSIN_HIS"/>
    <property type="match status" value="1"/>
</dbReference>
<evidence type="ECO:0000256" key="5">
    <source>
        <dbReference type="ARBA" id="ARBA00022825"/>
    </source>
</evidence>
<dbReference type="CDD" id="cd00190">
    <property type="entry name" value="Tryp_SPc"/>
    <property type="match status" value="1"/>
</dbReference>
<keyword evidence="8" id="KW-0732">Signal</keyword>
<dbReference type="PRINTS" id="PR00722">
    <property type="entry name" value="CHYMOTRYPSIN"/>
</dbReference>
<dbReference type="InterPro" id="IPR018114">
    <property type="entry name" value="TRYPSIN_HIS"/>
</dbReference>
<evidence type="ECO:0000313" key="11">
    <source>
        <dbReference type="Proteomes" id="UP000494040"/>
    </source>
</evidence>
<protein>
    <recommendedName>
        <fullName evidence="9">Peptidase S1 domain-containing protein</fullName>
    </recommendedName>
</protein>
<dbReference type="Gene3D" id="2.40.10.10">
    <property type="entry name" value="Trypsin-like serine proteases"/>
    <property type="match status" value="1"/>
</dbReference>
<feature type="chain" id="PRO_5035189811" description="Peptidase S1 domain-containing protein" evidence="8">
    <location>
        <begin position="17"/>
        <end position="469"/>
    </location>
</feature>
<dbReference type="FunFam" id="2.40.10.10:FF:000047">
    <property type="entry name" value="Trypsin eta"/>
    <property type="match status" value="1"/>
</dbReference>
<evidence type="ECO:0000256" key="6">
    <source>
        <dbReference type="ARBA" id="ARBA00023157"/>
    </source>
</evidence>
<keyword evidence="11" id="KW-1185">Reference proteome</keyword>
<evidence type="ECO:0000256" key="3">
    <source>
        <dbReference type="ARBA" id="ARBA00022670"/>
    </source>
</evidence>
<dbReference type="Pfam" id="PF00089">
    <property type="entry name" value="Trypsin"/>
    <property type="match status" value="1"/>
</dbReference>